<evidence type="ECO:0000313" key="12">
    <source>
        <dbReference type="EMBL" id="MCP9611888.1"/>
    </source>
</evidence>
<evidence type="ECO:0000259" key="11">
    <source>
        <dbReference type="Pfam" id="PF08546"/>
    </source>
</evidence>
<keyword evidence="5 9" id="KW-0521">NADP</keyword>
<dbReference type="InterPro" id="IPR051402">
    <property type="entry name" value="KPR-Related"/>
</dbReference>
<dbReference type="EMBL" id="JANDHW010000006">
    <property type="protein sequence ID" value="MCP9611888.1"/>
    <property type="molecule type" value="Genomic_DNA"/>
</dbReference>
<reference evidence="12 13" key="1">
    <citation type="submission" date="2022-07" db="EMBL/GenBank/DDBJ databases">
        <title>Fecal culturing of patients with breast cancer.</title>
        <authorList>
            <person name="Teng N.M.Y."/>
            <person name="Kiu R."/>
            <person name="Evans R."/>
            <person name="Baker D.J."/>
            <person name="Zenner C."/>
            <person name="Robinson S.D."/>
            <person name="Hall L.J."/>
        </authorList>
    </citation>
    <scope>NUCLEOTIDE SEQUENCE [LARGE SCALE GENOMIC DNA]</scope>
    <source>
        <strain evidence="12 13">LH1063</strain>
    </source>
</reference>
<comment type="similarity">
    <text evidence="2 9">Belongs to the ketopantoate reductase family.</text>
</comment>
<dbReference type="SUPFAM" id="SSF48179">
    <property type="entry name" value="6-phosphogluconate dehydrogenase C-terminal domain-like"/>
    <property type="match status" value="1"/>
</dbReference>
<dbReference type="Pfam" id="PF02558">
    <property type="entry name" value="ApbA"/>
    <property type="match status" value="1"/>
</dbReference>
<dbReference type="PANTHER" id="PTHR21708">
    <property type="entry name" value="PROBABLE 2-DEHYDROPANTOATE 2-REDUCTASE"/>
    <property type="match status" value="1"/>
</dbReference>
<dbReference type="Gene3D" id="3.40.50.720">
    <property type="entry name" value="NAD(P)-binding Rossmann-like Domain"/>
    <property type="match status" value="1"/>
</dbReference>
<evidence type="ECO:0000256" key="5">
    <source>
        <dbReference type="ARBA" id="ARBA00022857"/>
    </source>
</evidence>
<dbReference type="InterPro" id="IPR013332">
    <property type="entry name" value="KPR_N"/>
</dbReference>
<dbReference type="GO" id="GO:0008677">
    <property type="term" value="F:2-dehydropantoate 2-reductase activity"/>
    <property type="evidence" value="ECO:0007669"/>
    <property type="project" value="UniProtKB-EC"/>
</dbReference>
<protein>
    <recommendedName>
        <fullName evidence="4 9">2-dehydropantoate 2-reductase</fullName>
        <ecNumber evidence="3 9">1.1.1.169</ecNumber>
    </recommendedName>
    <alternativeName>
        <fullName evidence="7 9">Ketopantoate reductase</fullName>
    </alternativeName>
</protein>
<evidence type="ECO:0000256" key="3">
    <source>
        <dbReference type="ARBA" id="ARBA00013014"/>
    </source>
</evidence>
<evidence type="ECO:0000256" key="4">
    <source>
        <dbReference type="ARBA" id="ARBA00019465"/>
    </source>
</evidence>
<keyword evidence="9" id="KW-0566">Pantothenate biosynthesis</keyword>
<sequence>MDNKKIKIVISGIGAVGGYYGGMLAAFYKNSEDVEIIFISRGANLDKIRKEGLMIEMSDKKIVAVPMLVTDKPESAGVADYLICCTKSYDLDDNLKELEPVIGQQTIILPLLNGVNISEHIRTLLPGNDVWEGCVYIGARLREPGVVSLFSNKEMLFFGGKEDHDRQKQFVKILTDAGINAVNPEDITVRIWKKFFMISIAATITAYYDDNIGNVLKNHSDDFDSLGRELLNVARAKGIDLPADIIDKSVKAQSMMPVGATTSMHTDFKKGGRNELETLTGYVVHSAADMGISAPLYTAMYQALKKKL</sequence>
<gene>
    <name evidence="12" type="ORF">NMU02_07260</name>
</gene>
<proteinExistence type="inferred from homology"/>
<keyword evidence="13" id="KW-1185">Reference proteome</keyword>
<dbReference type="Pfam" id="PF08546">
    <property type="entry name" value="ApbA_C"/>
    <property type="match status" value="1"/>
</dbReference>
<comment type="pathway">
    <text evidence="1 9">Cofactor biosynthesis; (R)-pantothenate biosynthesis; (R)-pantoate from 3-methyl-2-oxobutanoate: step 2/2.</text>
</comment>
<evidence type="ECO:0000256" key="8">
    <source>
        <dbReference type="ARBA" id="ARBA00048793"/>
    </source>
</evidence>
<dbReference type="InterPro" id="IPR008927">
    <property type="entry name" value="6-PGluconate_DH-like_C_sf"/>
</dbReference>
<organism evidence="12 13">
    <name type="scientific">Coprobacter tertius</name>
    <dbReference type="NCBI Taxonomy" id="2944915"/>
    <lineage>
        <taxon>Bacteria</taxon>
        <taxon>Pseudomonadati</taxon>
        <taxon>Bacteroidota</taxon>
        <taxon>Bacteroidia</taxon>
        <taxon>Bacteroidales</taxon>
        <taxon>Barnesiellaceae</taxon>
        <taxon>Coprobacter</taxon>
    </lineage>
</organism>
<accession>A0ABT1MJL6</accession>
<evidence type="ECO:0000256" key="6">
    <source>
        <dbReference type="ARBA" id="ARBA00023002"/>
    </source>
</evidence>
<comment type="function">
    <text evidence="9">Catalyzes the NADPH-dependent reduction of ketopantoate into pantoic acid.</text>
</comment>
<dbReference type="InterPro" id="IPR036291">
    <property type="entry name" value="NAD(P)-bd_dom_sf"/>
</dbReference>
<evidence type="ECO:0000256" key="9">
    <source>
        <dbReference type="RuleBase" id="RU362068"/>
    </source>
</evidence>
<evidence type="ECO:0000259" key="10">
    <source>
        <dbReference type="Pfam" id="PF02558"/>
    </source>
</evidence>
<dbReference type="SUPFAM" id="SSF51735">
    <property type="entry name" value="NAD(P)-binding Rossmann-fold domains"/>
    <property type="match status" value="1"/>
</dbReference>
<evidence type="ECO:0000313" key="13">
    <source>
        <dbReference type="Proteomes" id="UP001205603"/>
    </source>
</evidence>
<comment type="catalytic activity">
    <reaction evidence="8 9">
        <text>(R)-pantoate + NADP(+) = 2-dehydropantoate + NADPH + H(+)</text>
        <dbReference type="Rhea" id="RHEA:16233"/>
        <dbReference type="ChEBI" id="CHEBI:11561"/>
        <dbReference type="ChEBI" id="CHEBI:15378"/>
        <dbReference type="ChEBI" id="CHEBI:15980"/>
        <dbReference type="ChEBI" id="CHEBI:57783"/>
        <dbReference type="ChEBI" id="CHEBI:58349"/>
        <dbReference type="EC" id="1.1.1.169"/>
    </reaction>
</comment>
<evidence type="ECO:0000256" key="7">
    <source>
        <dbReference type="ARBA" id="ARBA00032024"/>
    </source>
</evidence>
<dbReference type="PANTHER" id="PTHR21708:SF26">
    <property type="entry name" value="2-DEHYDROPANTOATE 2-REDUCTASE"/>
    <property type="match status" value="1"/>
</dbReference>
<dbReference type="InterPro" id="IPR013328">
    <property type="entry name" value="6PGD_dom2"/>
</dbReference>
<dbReference type="Proteomes" id="UP001205603">
    <property type="component" value="Unassembled WGS sequence"/>
</dbReference>
<feature type="domain" description="Ketopantoate reductase C-terminal" evidence="11">
    <location>
        <begin position="186"/>
        <end position="307"/>
    </location>
</feature>
<evidence type="ECO:0000256" key="2">
    <source>
        <dbReference type="ARBA" id="ARBA00007870"/>
    </source>
</evidence>
<dbReference type="EC" id="1.1.1.169" evidence="3 9"/>
<dbReference type="InterPro" id="IPR013752">
    <property type="entry name" value="KPA_reductase"/>
</dbReference>
<dbReference type="Gene3D" id="1.10.1040.10">
    <property type="entry name" value="N-(1-d-carboxylethyl)-l-norvaline Dehydrogenase, domain 2"/>
    <property type="match status" value="1"/>
</dbReference>
<name>A0ABT1MJL6_9BACT</name>
<dbReference type="RefSeq" id="WP_255027002.1">
    <property type="nucleotide sequence ID" value="NZ_JANDHW010000006.1"/>
</dbReference>
<dbReference type="NCBIfam" id="TIGR00745">
    <property type="entry name" value="apbA_panE"/>
    <property type="match status" value="1"/>
</dbReference>
<keyword evidence="6 9" id="KW-0560">Oxidoreductase</keyword>
<dbReference type="InterPro" id="IPR003710">
    <property type="entry name" value="ApbA"/>
</dbReference>
<comment type="caution">
    <text evidence="12">The sequence shown here is derived from an EMBL/GenBank/DDBJ whole genome shotgun (WGS) entry which is preliminary data.</text>
</comment>
<feature type="domain" description="Ketopantoate reductase N-terminal" evidence="10">
    <location>
        <begin position="8"/>
        <end position="155"/>
    </location>
</feature>
<evidence type="ECO:0000256" key="1">
    <source>
        <dbReference type="ARBA" id="ARBA00004994"/>
    </source>
</evidence>